<accession>A0A3M7SDI1</accession>
<feature type="transmembrane region" description="Helical" evidence="3">
    <location>
        <begin position="460"/>
        <end position="483"/>
    </location>
</feature>
<dbReference type="Gene3D" id="2.60.120.290">
    <property type="entry name" value="Spermadhesin, CUB domain"/>
    <property type="match status" value="1"/>
</dbReference>
<dbReference type="GO" id="GO:0030246">
    <property type="term" value="F:carbohydrate binding"/>
    <property type="evidence" value="ECO:0007669"/>
    <property type="project" value="InterPro"/>
</dbReference>
<dbReference type="InterPro" id="IPR000859">
    <property type="entry name" value="CUB_dom"/>
</dbReference>
<dbReference type="InterPro" id="IPR001304">
    <property type="entry name" value="C-type_lectin-like"/>
</dbReference>
<feature type="region of interest" description="Disordered" evidence="2">
    <location>
        <begin position="638"/>
        <end position="665"/>
    </location>
</feature>
<evidence type="ECO:0000256" key="2">
    <source>
        <dbReference type="SAM" id="MobiDB-lite"/>
    </source>
</evidence>
<feature type="compositionally biased region" description="Low complexity" evidence="2">
    <location>
        <begin position="644"/>
        <end position="665"/>
    </location>
</feature>
<dbReference type="AlphaFoldDB" id="A0A3M7SDI1"/>
<evidence type="ECO:0000313" key="7">
    <source>
        <dbReference type="Proteomes" id="UP000276133"/>
    </source>
</evidence>
<evidence type="ECO:0000256" key="3">
    <source>
        <dbReference type="SAM" id="Phobius"/>
    </source>
</evidence>
<dbReference type="EMBL" id="REGN01001597">
    <property type="protein sequence ID" value="RNA33707.1"/>
    <property type="molecule type" value="Genomic_DNA"/>
</dbReference>
<evidence type="ECO:0000259" key="5">
    <source>
        <dbReference type="PROSITE" id="PS50041"/>
    </source>
</evidence>
<name>A0A3M7SDI1_BRAPC</name>
<keyword evidence="7" id="KW-1185">Reference proteome</keyword>
<dbReference type="InterPro" id="IPR016187">
    <property type="entry name" value="CTDL_fold"/>
</dbReference>
<dbReference type="Gene3D" id="3.10.100.10">
    <property type="entry name" value="Mannose-Binding Protein A, subunit A"/>
    <property type="match status" value="1"/>
</dbReference>
<dbReference type="InterPro" id="IPR035914">
    <property type="entry name" value="Sperma_CUB_dom_sf"/>
</dbReference>
<dbReference type="Gene3D" id="2.60.120.740">
    <property type="match status" value="1"/>
</dbReference>
<comment type="caution">
    <text evidence="6">The sequence shown here is derived from an EMBL/GenBank/DDBJ whole genome shotgun (WGS) entry which is preliminary data.</text>
</comment>
<protein>
    <submittedName>
        <fullName evidence="6">Neuropilin and tolloid 2</fullName>
    </submittedName>
</protein>
<dbReference type="InterPro" id="IPR016186">
    <property type="entry name" value="C-type_lectin-like/link_sf"/>
</dbReference>
<evidence type="ECO:0000256" key="4">
    <source>
        <dbReference type="SAM" id="SignalP"/>
    </source>
</evidence>
<sequence length="805" mass="91917">MLTAVVFLVCVTLSSQSDWMYKFSPTKHISSQLSIECELSDQIWIGWAHYGTRNTSTNVRLPDESDCWMNFTEKIAEQCNGWSECELSSQPTYIHKCAKISDYLYVTYKCIKQLNTFDICQHSRKTFVDSSDHFFIKSSQFPDEYAPNLDCSCSISSPSHLNLKYDILWFSLQDNDYLKVHSQNLSGWISPTHEIGLTSKHSQVRFTTDDSLAYKGFWLRVGARKTCQHDWQLVGDSCIKVFAEELDWRSANLKCSQMNGNLLKLDDVVSDLKLTQYMNAFHPGINSYWIGLRKYVDQHNQEKWMWSSNSTIYNDMSWWPWRKLSQYEYAINSNCVHKRKNEDGYFTTSCDSTTKNSFICQTSSFAPSLHHYQVDVECGKTLDIRPGKNSIKNVILPFFAKPSSHPNIEYAKTTMRTSTVAKTKSMSTSTLFRAIVNDFGSLSSAQPMLVRQSEKLTTTVVAGIISGVGLVIIIVNLAILFVCRRNLKSIIKKSKQSTGDDMIQDYFEAFNTLHSKSLRGTLVQPKSDNVLSMAGVKQDEAALFYPGQFGRELDMRQSAFKPFSKDQIQDVQRLLNQSQYDKMNHQLGIKNRMVPNESSGQYAHTYESVDTLELARRNPTMIGIRNYRANQDVNLLQSPHSADLSDNTNNLSTSTNLSSSSAASSGHHFFKPQNLTQAQLAALIQNSKNLVSYPCDNMLIGGGGEWSPDSAYYSSIPNYATFNNQSFNNVIKNENTLRERLPIGKFLKLCLEKVVKLSIEYKQNDKRFNNIVTIELNQTSGYNWDKRKINNYIEYHCLVIVIEYI</sequence>
<dbReference type="Pfam" id="PF02140">
    <property type="entry name" value="SUEL_Lectin"/>
    <property type="match status" value="1"/>
</dbReference>
<reference evidence="6 7" key="1">
    <citation type="journal article" date="2018" name="Sci. Rep.">
        <title>Genomic signatures of local adaptation to the degree of environmental predictability in rotifers.</title>
        <authorList>
            <person name="Franch-Gras L."/>
            <person name="Hahn C."/>
            <person name="Garcia-Roger E.M."/>
            <person name="Carmona M.J."/>
            <person name="Serra M."/>
            <person name="Gomez A."/>
        </authorList>
    </citation>
    <scope>NUCLEOTIDE SEQUENCE [LARGE SCALE GENOMIC DNA]</scope>
    <source>
        <strain evidence="6">HYR1</strain>
    </source>
</reference>
<dbReference type="Proteomes" id="UP000276133">
    <property type="component" value="Unassembled WGS sequence"/>
</dbReference>
<dbReference type="PROSITE" id="PS50041">
    <property type="entry name" value="C_TYPE_LECTIN_2"/>
    <property type="match status" value="1"/>
</dbReference>
<keyword evidence="3" id="KW-0812">Transmembrane</keyword>
<dbReference type="CDD" id="cd00037">
    <property type="entry name" value="CLECT"/>
    <property type="match status" value="1"/>
</dbReference>
<dbReference type="SUPFAM" id="SSF56436">
    <property type="entry name" value="C-type lectin-like"/>
    <property type="match status" value="1"/>
</dbReference>
<keyword evidence="3" id="KW-0472">Membrane</keyword>
<organism evidence="6 7">
    <name type="scientific">Brachionus plicatilis</name>
    <name type="common">Marine rotifer</name>
    <name type="synonym">Brachionus muelleri</name>
    <dbReference type="NCBI Taxonomy" id="10195"/>
    <lineage>
        <taxon>Eukaryota</taxon>
        <taxon>Metazoa</taxon>
        <taxon>Spiralia</taxon>
        <taxon>Gnathifera</taxon>
        <taxon>Rotifera</taxon>
        <taxon>Eurotatoria</taxon>
        <taxon>Monogononta</taxon>
        <taxon>Pseudotrocha</taxon>
        <taxon>Ploima</taxon>
        <taxon>Brachionidae</taxon>
        <taxon>Brachionus</taxon>
    </lineage>
</organism>
<gene>
    <name evidence="6" type="ORF">BpHYR1_024304</name>
</gene>
<evidence type="ECO:0000256" key="1">
    <source>
        <dbReference type="ARBA" id="ARBA00023157"/>
    </source>
</evidence>
<dbReference type="CDD" id="cd22823">
    <property type="entry name" value="Gal_Rha_Lectin"/>
    <property type="match status" value="1"/>
</dbReference>
<keyword evidence="1" id="KW-1015">Disulfide bond</keyword>
<dbReference type="InterPro" id="IPR043159">
    <property type="entry name" value="Lectin_gal-bd_sf"/>
</dbReference>
<feature type="signal peptide" evidence="4">
    <location>
        <begin position="1"/>
        <end position="16"/>
    </location>
</feature>
<dbReference type="OrthoDB" id="431034at2759"/>
<dbReference type="SMART" id="SM00042">
    <property type="entry name" value="CUB"/>
    <property type="match status" value="1"/>
</dbReference>
<proteinExistence type="predicted"/>
<dbReference type="SUPFAM" id="SSF49854">
    <property type="entry name" value="Spermadhesin, CUB domain"/>
    <property type="match status" value="1"/>
</dbReference>
<evidence type="ECO:0000313" key="6">
    <source>
        <dbReference type="EMBL" id="RNA33707.1"/>
    </source>
</evidence>
<dbReference type="STRING" id="10195.A0A3M7SDI1"/>
<dbReference type="Pfam" id="PF00431">
    <property type="entry name" value="CUB"/>
    <property type="match status" value="1"/>
</dbReference>
<dbReference type="InterPro" id="IPR000922">
    <property type="entry name" value="Lectin_gal-bd_dom"/>
</dbReference>
<keyword evidence="4" id="KW-0732">Signal</keyword>
<dbReference type="CDD" id="cd00041">
    <property type="entry name" value="CUB"/>
    <property type="match status" value="1"/>
</dbReference>
<feature type="domain" description="C-type lectin" evidence="5">
    <location>
        <begin position="234"/>
        <end position="351"/>
    </location>
</feature>
<feature type="chain" id="PRO_5018128591" evidence="4">
    <location>
        <begin position="17"/>
        <end position="805"/>
    </location>
</feature>
<keyword evidence="3" id="KW-1133">Transmembrane helix</keyword>
<dbReference type="SMART" id="SM00034">
    <property type="entry name" value="CLECT"/>
    <property type="match status" value="1"/>
</dbReference>